<evidence type="ECO:0000256" key="6">
    <source>
        <dbReference type="ARBA" id="ARBA00023136"/>
    </source>
</evidence>
<feature type="transmembrane region" description="Helical" evidence="9">
    <location>
        <begin position="335"/>
        <end position="363"/>
    </location>
</feature>
<proteinExistence type="inferred from homology"/>
<dbReference type="Pfam" id="PF00474">
    <property type="entry name" value="SSF"/>
    <property type="match status" value="1"/>
</dbReference>
<evidence type="ECO:0000256" key="4">
    <source>
        <dbReference type="ARBA" id="ARBA00022692"/>
    </source>
</evidence>
<evidence type="ECO:0000256" key="7">
    <source>
        <dbReference type="RuleBase" id="RU362091"/>
    </source>
</evidence>
<evidence type="ECO:0000256" key="1">
    <source>
        <dbReference type="ARBA" id="ARBA00004141"/>
    </source>
</evidence>
<name>A0A9P7B0X9_9HELO</name>
<comment type="subcellular location">
    <subcellularLocation>
        <location evidence="1">Membrane</location>
        <topology evidence="1">Multi-pass membrane protein</topology>
    </subcellularLocation>
</comment>
<dbReference type="OrthoDB" id="6132759at2759"/>
<dbReference type="PANTHER" id="PTHR46154:SF4">
    <property type="entry name" value="UREA ACTIVE TRANSPORTER"/>
    <property type="match status" value="1"/>
</dbReference>
<evidence type="ECO:0000256" key="5">
    <source>
        <dbReference type="ARBA" id="ARBA00022989"/>
    </source>
</evidence>
<feature type="region of interest" description="Disordered" evidence="8">
    <location>
        <begin position="648"/>
        <end position="689"/>
    </location>
</feature>
<keyword evidence="11" id="KW-1185">Reference proteome</keyword>
<dbReference type="Gene3D" id="1.20.1730.10">
    <property type="entry name" value="Sodium/glucose cotransporter"/>
    <property type="match status" value="1"/>
</dbReference>
<sequence>MPISPPLSVGWGYGIVLGLGALFAFGMVLVTWILKRYNNELQTSEMFSTAGRTVKSGLVASAVVSSWTWAATLLQSSAVSYKYGVSGPFWYASGATVQILLFASIAIELKRRAPNAHTFLEVIKARFGTTTHLVFTVFGIMTNILVTAMLLTGGAAVISSLTGMNTVAACFLLPVGVVVYTMFGGIKATFLTDYVHTVMLLIIILIFAFTTYATSNVLGSPKAVFDLLVTAAKTHPVSGNSGGSYLTMQSKEGAIFFVINIVGNFGTVFCDNGYYNKAIAASPVHALPGYIIGGLSWFAIPWLCATTMGLAALALETNPVFPTFPNRMDPNDVSAGLVLPYAAVALLGKGGAVATLLIVFMAVTSAMSSELIAVSSIFTYDIYQTYIKPDASGRRLIYMSHCCVVGFGFFMAAFSTGLWYGNISLGYIYLMMGVIISSAVIPATLTLMWDGFNWYAATFSPPLGLVCSLIAWLVTAKKQGGSLSVASTGANDPMLAGNVVALLSPLIFVPIFTLVFGMAKYDWQSMRAIRRGDDSDMASADDLELVPGASNTTEAEDAEEQRKLLRASFIAKTMTVILTLGLLVLWPMPMYGTGYIFSEKFFTGWVVVGIMWLFFSVFCVGLYPLFEGRHSLKHNFRSIWMDITGNEHPSKHHRAEATYTEGKEEGTGVVTPEQGNEKEIMEKSDVRAQ</sequence>
<dbReference type="NCBIfam" id="TIGR00813">
    <property type="entry name" value="sss"/>
    <property type="match status" value="1"/>
</dbReference>
<feature type="transmembrane region" description="Helical" evidence="9">
    <location>
        <begin position="569"/>
        <end position="589"/>
    </location>
</feature>
<comment type="caution">
    <text evidence="10">The sequence shown here is derived from an EMBL/GenBank/DDBJ whole genome shotgun (WGS) entry which is preliminary data.</text>
</comment>
<feature type="transmembrane region" description="Helical" evidence="9">
    <location>
        <begin position="89"/>
        <end position="109"/>
    </location>
</feature>
<evidence type="ECO:0000256" key="2">
    <source>
        <dbReference type="ARBA" id="ARBA00006434"/>
    </source>
</evidence>
<feature type="transmembrane region" description="Helical" evidence="9">
    <location>
        <begin position="396"/>
        <end position="420"/>
    </location>
</feature>
<protein>
    <submittedName>
        <fullName evidence="10">Urea active transporter 1</fullName>
    </submittedName>
</protein>
<dbReference type="PANTHER" id="PTHR46154">
    <property type="match status" value="1"/>
</dbReference>
<dbReference type="GO" id="GO:0015606">
    <property type="term" value="F:spermidine transmembrane transporter activity"/>
    <property type="evidence" value="ECO:0007669"/>
    <property type="project" value="TreeGrafter"/>
</dbReference>
<feature type="transmembrane region" description="Helical" evidence="9">
    <location>
        <begin position="254"/>
        <end position="275"/>
    </location>
</feature>
<keyword evidence="6 9" id="KW-0472">Membrane</keyword>
<dbReference type="PROSITE" id="PS50283">
    <property type="entry name" value="NA_SOLUT_SYMP_3"/>
    <property type="match status" value="1"/>
</dbReference>
<organism evidence="10 11">
    <name type="scientific">Hyphodiscus hymeniophilus</name>
    <dbReference type="NCBI Taxonomy" id="353542"/>
    <lineage>
        <taxon>Eukaryota</taxon>
        <taxon>Fungi</taxon>
        <taxon>Dikarya</taxon>
        <taxon>Ascomycota</taxon>
        <taxon>Pezizomycotina</taxon>
        <taxon>Leotiomycetes</taxon>
        <taxon>Helotiales</taxon>
        <taxon>Hyphodiscaceae</taxon>
        <taxon>Hyphodiscus</taxon>
    </lineage>
</organism>
<reference evidence="10" key="1">
    <citation type="submission" date="2019-07" db="EMBL/GenBank/DDBJ databases">
        <title>Hyphodiscus hymeniophilus genome sequencing and assembly.</title>
        <authorList>
            <person name="Kramer G."/>
            <person name="Nodwell J."/>
        </authorList>
    </citation>
    <scope>NUCLEOTIDE SEQUENCE</scope>
    <source>
        <strain evidence="10">ATCC 34498</strain>
    </source>
</reference>
<feature type="transmembrane region" description="Helical" evidence="9">
    <location>
        <begin position="601"/>
        <end position="626"/>
    </location>
</feature>
<dbReference type="Proteomes" id="UP000785200">
    <property type="component" value="Unassembled WGS sequence"/>
</dbReference>
<dbReference type="InterPro" id="IPR038377">
    <property type="entry name" value="Na/Glc_symporter_sf"/>
</dbReference>
<evidence type="ECO:0000256" key="8">
    <source>
        <dbReference type="SAM" id="MobiDB-lite"/>
    </source>
</evidence>
<feature type="transmembrane region" description="Helical" evidence="9">
    <location>
        <begin position="164"/>
        <end position="183"/>
    </location>
</feature>
<gene>
    <name evidence="10" type="ORF">D0Z07_0446</name>
</gene>
<evidence type="ECO:0000313" key="10">
    <source>
        <dbReference type="EMBL" id="KAG0652574.1"/>
    </source>
</evidence>
<dbReference type="GO" id="GO:0015489">
    <property type="term" value="F:putrescine transmembrane transporter activity"/>
    <property type="evidence" value="ECO:0007669"/>
    <property type="project" value="TreeGrafter"/>
</dbReference>
<dbReference type="CDD" id="cd11476">
    <property type="entry name" value="SLC5sbd_DUR3"/>
    <property type="match status" value="1"/>
</dbReference>
<feature type="compositionally biased region" description="Basic and acidic residues" evidence="8">
    <location>
        <begin position="675"/>
        <end position="689"/>
    </location>
</feature>
<feature type="transmembrane region" description="Helical" evidence="9">
    <location>
        <begin position="54"/>
        <end position="74"/>
    </location>
</feature>
<keyword evidence="5 9" id="KW-1133">Transmembrane helix</keyword>
<feature type="transmembrane region" description="Helical" evidence="9">
    <location>
        <begin position="12"/>
        <end position="34"/>
    </location>
</feature>
<dbReference type="AlphaFoldDB" id="A0A9P7B0X9"/>
<feature type="transmembrane region" description="Helical" evidence="9">
    <location>
        <begin position="130"/>
        <end position="158"/>
    </location>
</feature>
<keyword evidence="4 9" id="KW-0812">Transmembrane</keyword>
<dbReference type="EMBL" id="VNKQ01000002">
    <property type="protein sequence ID" value="KAG0652574.1"/>
    <property type="molecule type" value="Genomic_DNA"/>
</dbReference>
<keyword evidence="3" id="KW-0813">Transport</keyword>
<accession>A0A9P7B0X9</accession>
<dbReference type="FunFam" id="1.20.1730.10:FF:000006">
    <property type="entry name" value="Urea active transporter"/>
    <property type="match status" value="1"/>
</dbReference>
<evidence type="ECO:0000313" key="11">
    <source>
        <dbReference type="Proteomes" id="UP000785200"/>
    </source>
</evidence>
<feature type="transmembrane region" description="Helical" evidence="9">
    <location>
        <begin position="426"/>
        <end position="447"/>
    </location>
</feature>
<comment type="similarity">
    <text evidence="2 7">Belongs to the sodium:solute symporter (SSF) (TC 2.A.21) family.</text>
</comment>
<feature type="transmembrane region" description="Helical" evidence="9">
    <location>
        <begin position="195"/>
        <end position="213"/>
    </location>
</feature>
<feature type="transmembrane region" description="Helical" evidence="9">
    <location>
        <begin position="454"/>
        <end position="475"/>
    </location>
</feature>
<feature type="transmembrane region" description="Helical" evidence="9">
    <location>
        <begin position="495"/>
        <end position="521"/>
    </location>
</feature>
<dbReference type="InterPro" id="IPR001734">
    <property type="entry name" value="Na/solute_symporter"/>
</dbReference>
<feature type="transmembrane region" description="Helical" evidence="9">
    <location>
        <begin position="287"/>
        <end position="315"/>
    </location>
</feature>
<dbReference type="GO" id="GO:0015204">
    <property type="term" value="F:urea transmembrane transporter activity"/>
    <property type="evidence" value="ECO:0007669"/>
    <property type="project" value="InterPro"/>
</dbReference>
<evidence type="ECO:0000256" key="3">
    <source>
        <dbReference type="ARBA" id="ARBA00022448"/>
    </source>
</evidence>
<dbReference type="GO" id="GO:0005886">
    <property type="term" value="C:plasma membrane"/>
    <property type="evidence" value="ECO:0007669"/>
    <property type="project" value="TreeGrafter"/>
</dbReference>
<dbReference type="InterPro" id="IPR031155">
    <property type="entry name" value="DUR"/>
</dbReference>
<evidence type="ECO:0000256" key="9">
    <source>
        <dbReference type="SAM" id="Phobius"/>
    </source>
</evidence>